<proteinExistence type="inferred from homology"/>
<comment type="subcellular location">
    <subcellularLocation>
        <location evidence="3">Cytoplasm</location>
    </subcellularLocation>
</comment>
<dbReference type="InterPro" id="IPR028998">
    <property type="entry name" value="RimP_C"/>
</dbReference>
<dbReference type="SUPFAM" id="SSF74942">
    <property type="entry name" value="YhbC-like, C-terminal domain"/>
    <property type="match status" value="1"/>
</dbReference>
<dbReference type="InterPro" id="IPR036847">
    <property type="entry name" value="RimP_C_sf"/>
</dbReference>
<dbReference type="InterPro" id="IPR035956">
    <property type="entry name" value="RimP_N_sf"/>
</dbReference>
<comment type="function">
    <text evidence="3">Required for maturation of 30S ribosomal subunits.</text>
</comment>
<dbReference type="PANTHER" id="PTHR33867">
    <property type="entry name" value="RIBOSOME MATURATION FACTOR RIMP"/>
    <property type="match status" value="1"/>
</dbReference>
<dbReference type="GO" id="GO:0042274">
    <property type="term" value="P:ribosomal small subunit biogenesis"/>
    <property type="evidence" value="ECO:0007669"/>
    <property type="project" value="UniProtKB-UniRule"/>
</dbReference>
<accession>A0A2U2JCN8</accession>
<dbReference type="InterPro" id="IPR003728">
    <property type="entry name" value="Ribosome_maturation_RimP"/>
</dbReference>
<dbReference type="Gene3D" id="2.30.30.180">
    <property type="entry name" value="Ribosome maturation factor RimP, C-terminal domain"/>
    <property type="match status" value="1"/>
</dbReference>
<reference evidence="5 6" key="1">
    <citation type="submission" date="2018-05" db="EMBL/GenBank/DDBJ databases">
        <title>Polaribacter aquimarinus sp. nov., isolated from sediment in a sediment of sea.</title>
        <authorList>
            <person name="Lu D."/>
        </authorList>
    </citation>
    <scope>NUCLEOTIDE SEQUENCE [LARGE SCALE GENOMIC DNA]</scope>
    <source>
        <strain evidence="5 6">ZY113</strain>
    </source>
</reference>
<comment type="similarity">
    <text evidence="3">Belongs to the RimP family.</text>
</comment>
<comment type="caution">
    <text evidence="5">The sequence shown here is derived from an EMBL/GenBank/DDBJ whole genome shotgun (WGS) entry which is preliminary data.</text>
</comment>
<keyword evidence="6" id="KW-1185">Reference proteome</keyword>
<organism evidence="5 6">
    <name type="scientific">Polaribacter aquimarinus</name>
    <dbReference type="NCBI Taxonomy" id="2100726"/>
    <lineage>
        <taxon>Bacteria</taxon>
        <taxon>Pseudomonadati</taxon>
        <taxon>Bacteroidota</taxon>
        <taxon>Flavobacteriia</taxon>
        <taxon>Flavobacteriales</taxon>
        <taxon>Flavobacteriaceae</taxon>
    </lineage>
</organism>
<dbReference type="RefSeq" id="WP_109404416.1">
    <property type="nucleotide sequence ID" value="NZ_QFFG01000002.1"/>
</dbReference>
<dbReference type="HAMAP" id="MF_01077">
    <property type="entry name" value="RimP"/>
    <property type="match status" value="1"/>
</dbReference>
<dbReference type="SUPFAM" id="SSF75420">
    <property type="entry name" value="YhbC-like, N-terminal domain"/>
    <property type="match status" value="1"/>
</dbReference>
<dbReference type="OrthoDB" id="9789702at2"/>
<dbReference type="NCBIfam" id="NF002531">
    <property type="entry name" value="PRK02001.1"/>
    <property type="match status" value="1"/>
</dbReference>
<evidence type="ECO:0000313" key="6">
    <source>
        <dbReference type="Proteomes" id="UP000245670"/>
    </source>
</evidence>
<dbReference type="Gene3D" id="3.30.300.70">
    <property type="entry name" value="RimP-like superfamily, N-terminal"/>
    <property type="match status" value="1"/>
</dbReference>
<dbReference type="Pfam" id="PF02576">
    <property type="entry name" value="RimP_N"/>
    <property type="match status" value="1"/>
</dbReference>
<evidence type="ECO:0000256" key="2">
    <source>
        <dbReference type="ARBA" id="ARBA00022517"/>
    </source>
</evidence>
<evidence type="ECO:0000256" key="1">
    <source>
        <dbReference type="ARBA" id="ARBA00022490"/>
    </source>
</evidence>
<protein>
    <recommendedName>
        <fullName evidence="3">Ribosome maturation factor RimP</fullName>
    </recommendedName>
</protein>
<gene>
    <name evidence="3" type="primary">rimP</name>
    <name evidence="5" type="ORF">DIS07_06540</name>
</gene>
<dbReference type="InterPro" id="IPR028989">
    <property type="entry name" value="RimP_N"/>
</dbReference>
<evidence type="ECO:0000259" key="4">
    <source>
        <dbReference type="Pfam" id="PF02576"/>
    </source>
</evidence>
<dbReference type="Proteomes" id="UP000245670">
    <property type="component" value="Unassembled WGS sequence"/>
</dbReference>
<evidence type="ECO:0000256" key="3">
    <source>
        <dbReference type="HAMAP-Rule" id="MF_01077"/>
    </source>
</evidence>
<dbReference type="PANTHER" id="PTHR33867:SF1">
    <property type="entry name" value="RIBOSOME MATURATION FACTOR RIMP"/>
    <property type="match status" value="1"/>
</dbReference>
<keyword evidence="2 3" id="KW-0690">Ribosome biogenesis</keyword>
<evidence type="ECO:0000313" key="5">
    <source>
        <dbReference type="EMBL" id="PWG06085.1"/>
    </source>
</evidence>
<sequence>MKQENRVKDLVEEALALNDSLFLIDLSISTNNKIQVTVDGDNGVPLSECIRISRNVEHNLDREEEDFSLEVTTPDISHPLKEKRQYKKNINRILKVKTSEEEFEGTLVEVDNAKIVLNWKAREPKPIGKGKVTVQKTATIAYKDIKEAKVKIVF</sequence>
<feature type="domain" description="Ribosome maturation factor RimP N-terminal" evidence="4">
    <location>
        <begin position="21"/>
        <end position="74"/>
    </location>
</feature>
<dbReference type="GO" id="GO:0005737">
    <property type="term" value="C:cytoplasm"/>
    <property type="evidence" value="ECO:0007669"/>
    <property type="project" value="UniProtKB-SubCell"/>
</dbReference>
<dbReference type="CDD" id="cd01734">
    <property type="entry name" value="YlxS_C"/>
    <property type="match status" value="1"/>
</dbReference>
<keyword evidence="1 3" id="KW-0963">Cytoplasm</keyword>
<dbReference type="EMBL" id="QFFG01000002">
    <property type="protein sequence ID" value="PWG06085.1"/>
    <property type="molecule type" value="Genomic_DNA"/>
</dbReference>
<dbReference type="AlphaFoldDB" id="A0A2U2JCN8"/>
<name>A0A2U2JCN8_9FLAO</name>